<dbReference type="OMA" id="YCEVAWH"/>
<dbReference type="SMART" id="SM00028">
    <property type="entry name" value="TPR"/>
    <property type="match status" value="7"/>
</dbReference>
<dbReference type="OrthoDB" id="309339at2759"/>
<proteinExistence type="inferred from homology"/>
<dbReference type="Pfam" id="PF13424">
    <property type="entry name" value="TPR_12"/>
    <property type="match status" value="1"/>
</dbReference>
<dbReference type="GO" id="GO:0061512">
    <property type="term" value="P:protein localization to cilium"/>
    <property type="evidence" value="ECO:0007669"/>
    <property type="project" value="TreeGrafter"/>
</dbReference>
<reference evidence="6" key="1">
    <citation type="journal article" date="2020" name="bioRxiv">
        <title>Chromosome-level reference genome of the European wasp spider Argiope bruennichi: a resource for studies on range expansion and evolutionary adaptation.</title>
        <authorList>
            <person name="Sheffer M.M."/>
            <person name="Hoppe A."/>
            <person name="Krehenwinkel H."/>
            <person name="Uhl G."/>
            <person name="Kuss A.W."/>
            <person name="Jensen L."/>
            <person name="Jensen C."/>
            <person name="Gillespie R.G."/>
            <person name="Hoff K.J."/>
            <person name="Prost S."/>
        </authorList>
    </citation>
    <scope>NUCLEOTIDE SEQUENCE</scope>
</reference>
<keyword evidence="2 4" id="KW-0802">TPR repeat</keyword>
<evidence type="ECO:0000313" key="6">
    <source>
        <dbReference type="EMBL" id="KAF8791920.1"/>
    </source>
</evidence>
<reference evidence="6" key="2">
    <citation type="submission" date="2020-06" db="EMBL/GenBank/DDBJ databases">
        <authorList>
            <person name="Sheffer M."/>
        </authorList>
    </citation>
    <scope>NUCLEOTIDE SEQUENCE</scope>
</reference>
<feature type="compositionally biased region" description="Basic and acidic residues" evidence="5">
    <location>
        <begin position="1"/>
        <end position="12"/>
    </location>
</feature>
<evidence type="ECO:0000256" key="1">
    <source>
        <dbReference type="ARBA" id="ARBA00022737"/>
    </source>
</evidence>
<dbReference type="InterPro" id="IPR019734">
    <property type="entry name" value="TPR_rpt"/>
</dbReference>
<feature type="region of interest" description="Disordered" evidence="5">
    <location>
        <begin position="1"/>
        <end position="50"/>
    </location>
</feature>
<sequence>MEDTESENKHPENGANKQPTAPPEETVPKLVVESTKQTKESKKSVVRKPPELPTLERRNWLIHLHFTRKEYDTCKMIIKEQLDETQGMCEYALYVQALILRHEGRIQESLELFQTCSILNTSAENLKQVARSLFLLGRHKNAIDVYEEAARMNSKDWELCHNLGVCYMHLQNHKQAFECFRQALQIRPQDETFIALGQLHVMEGDIKAAISTYRKAVEHSPENPELASKLGLLYLQCGMFQKAFEKLGTAMAFDAACIPAILAAGSIIQNHSDFEVALSKYRIAVAKIPESPALWNNIGMCFFGKKKYVAAISCLKRATYLAPFSWQVLQNLGLVHLTMQQYASAFHFLSAAMNLNSHSGQLFMLLAIALKYLQDVKNACQAYDQAMKLDQVDPTIPLNFALLLFEIEEKEKAIELMHEFRRRIAEISFENEKAKLRSIIYLADNLADALQIKSFQALPVKDESSNILEGENQLMPSDSIQQETSPDTSEGKEVLV</sequence>
<dbReference type="FunFam" id="1.25.40.10:FF:000237">
    <property type="entry name" value="Bardet-Biedl syndrome 4 (Human)"/>
    <property type="match status" value="1"/>
</dbReference>
<dbReference type="Gene3D" id="1.25.40.10">
    <property type="entry name" value="Tetratricopeptide repeat domain"/>
    <property type="match status" value="2"/>
</dbReference>
<evidence type="ECO:0000256" key="5">
    <source>
        <dbReference type="SAM" id="MobiDB-lite"/>
    </source>
</evidence>
<dbReference type="PANTHER" id="PTHR44186">
    <property type="match status" value="1"/>
</dbReference>
<dbReference type="PANTHER" id="PTHR44186:SF1">
    <property type="entry name" value="BARDET-BIEDL SYNDROME 4 PROTEIN"/>
    <property type="match status" value="1"/>
</dbReference>
<feature type="repeat" description="TPR" evidence="4">
    <location>
        <begin position="190"/>
        <end position="223"/>
    </location>
</feature>
<evidence type="ECO:0000256" key="3">
    <source>
        <dbReference type="ARBA" id="ARBA00023778"/>
    </source>
</evidence>
<dbReference type="SUPFAM" id="SSF48452">
    <property type="entry name" value="TPR-like"/>
    <property type="match status" value="2"/>
</dbReference>
<dbReference type="Pfam" id="PF13432">
    <property type="entry name" value="TPR_16"/>
    <property type="match status" value="1"/>
</dbReference>
<organism evidence="6 7">
    <name type="scientific">Argiope bruennichi</name>
    <name type="common">Wasp spider</name>
    <name type="synonym">Aranea bruennichi</name>
    <dbReference type="NCBI Taxonomy" id="94029"/>
    <lineage>
        <taxon>Eukaryota</taxon>
        <taxon>Metazoa</taxon>
        <taxon>Ecdysozoa</taxon>
        <taxon>Arthropoda</taxon>
        <taxon>Chelicerata</taxon>
        <taxon>Arachnida</taxon>
        <taxon>Araneae</taxon>
        <taxon>Araneomorphae</taxon>
        <taxon>Entelegynae</taxon>
        <taxon>Araneoidea</taxon>
        <taxon>Araneidae</taxon>
        <taxon>Argiope</taxon>
    </lineage>
</organism>
<gene>
    <name evidence="6" type="ORF">HNY73_003585</name>
</gene>
<feature type="repeat" description="TPR" evidence="4">
    <location>
        <begin position="292"/>
        <end position="325"/>
    </location>
</feature>
<comment type="similarity">
    <text evidence="3">Belongs to the BBS4 family.</text>
</comment>
<dbReference type="GO" id="GO:0036064">
    <property type="term" value="C:ciliary basal body"/>
    <property type="evidence" value="ECO:0007669"/>
    <property type="project" value="TreeGrafter"/>
</dbReference>
<dbReference type="Proteomes" id="UP000807504">
    <property type="component" value="Unassembled WGS sequence"/>
</dbReference>
<dbReference type="InterPro" id="IPR011990">
    <property type="entry name" value="TPR-like_helical_dom_sf"/>
</dbReference>
<protein>
    <submittedName>
        <fullName evidence="6">Bardet-Biedl syndrome 4 protein like protein</fullName>
    </submittedName>
</protein>
<keyword evidence="1" id="KW-0677">Repeat</keyword>
<feature type="region of interest" description="Disordered" evidence="5">
    <location>
        <begin position="468"/>
        <end position="496"/>
    </location>
</feature>
<dbReference type="GO" id="GO:0060271">
    <property type="term" value="P:cilium assembly"/>
    <property type="evidence" value="ECO:0007669"/>
    <property type="project" value="TreeGrafter"/>
</dbReference>
<feature type="compositionally biased region" description="Polar residues" evidence="5">
    <location>
        <begin position="474"/>
        <end position="488"/>
    </location>
</feature>
<name>A0A8T0FR25_ARGBR</name>
<dbReference type="PROSITE" id="PS50005">
    <property type="entry name" value="TPR"/>
    <property type="match status" value="2"/>
</dbReference>
<evidence type="ECO:0000256" key="2">
    <source>
        <dbReference type="ARBA" id="ARBA00022803"/>
    </source>
</evidence>
<dbReference type="AlphaFoldDB" id="A0A8T0FR25"/>
<dbReference type="EMBL" id="JABXBU010000003">
    <property type="protein sequence ID" value="KAF8791920.1"/>
    <property type="molecule type" value="Genomic_DNA"/>
</dbReference>
<evidence type="ECO:0000256" key="4">
    <source>
        <dbReference type="PROSITE-ProRule" id="PRU00339"/>
    </source>
</evidence>
<accession>A0A8T0FR25</accession>
<feature type="compositionally biased region" description="Basic and acidic residues" evidence="5">
    <location>
        <begin position="36"/>
        <end position="50"/>
    </location>
</feature>
<keyword evidence="7" id="KW-1185">Reference proteome</keyword>
<dbReference type="Pfam" id="PF13181">
    <property type="entry name" value="TPR_8"/>
    <property type="match status" value="1"/>
</dbReference>
<evidence type="ECO:0000313" key="7">
    <source>
        <dbReference type="Proteomes" id="UP000807504"/>
    </source>
</evidence>
<comment type="caution">
    <text evidence="6">The sequence shown here is derived from an EMBL/GenBank/DDBJ whole genome shotgun (WGS) entry which is preliminary data.</text>
</comment>